<dbReference type="RefSeq" id="WP_136334790.1">
    <property type="nucleotide sequence ID" value="NZ_QXMP01000001.1"/>
</dbReference>
<feature type="transmembrane region" description="Helical" evidence="2">
    <location>
        <begin position="519"/>
        <end position="536"/>
    </location>
</feature>
<dbReference type="Pfam" id="PF01734">
    <property type="entry name" value="Patatin"/>
    <property type="match status" value="1"/>
</dbReference>
<organism evidence="4 5">
    <name type="scientific">Robertkochia marina</name>
    <dbReference type="NCBI Taxonomy" id="1227945"/>
    <lineage>
        <taxon>Bacteria</taxon>
        <taxon>Pseudomonadati</taxon>
        <taxon>Bacteroidota</taxon>
        <taxon>Flavobacteriia</taxon>
        <taxon>Flavobacteriales</taxon>
        <taxon>Flavobacteriaceae</taxon>
        <taxon>Robertkochia</taxon>
    </lineage>
</organism>
<dbReference type="OrthoDB" id="1488362at2"/>
<dbReference type="Gene3D" id="3.40.1090.10">
    <property type="entry name" value="Cytosolic phospholipase A2 catalytic domain"/>
    <property type="match status" value="1"/>
</dbReference>
<dbReference type="InterPro" id="IPR016035">
    <property type="entry name" value="Acyl_Trfase/lysoPLipase"/>
</dbReference>
<gene>
    <name evidence="4" type="ORF">E7Z59_02945</name>
</gene>
<evidence type="ECO:0000259" key="3">
    <source>
        <dbReference type="Pfam" id="PF01734"/>
    </source>
</evidence>
<dbReference type="GO" id="GO:0006629">
    <property type="term" value="P:lipid metabolic process"/>
    <property type="evidence" value="ECO:0007669"/>
    <property type="project" value="UniProtKB-KW"/>
</dbReference>
<dbReference type="AlphaFoldDB" id="A0A4S3M339"/>
<name>A0A4S3M339_9FLAO</name>
<evidence type="ECO:0000256" key="2">
    <source>
        <dbReference type="SAM" id="Phobius"/>
    </source>
</evidence>
<evidence type="ECO:0000313" key="5">
    <source>
        <dbReference type="Proteomes" id="UP000305939"/>
    </source>
</evidence>
<protein>
    <recommendedName>
        <fullName evidence="3">PNPLA domain-containing protein</fullName>
    </recommendedName>
</protein>
<keyword evidence="2" id="KW-1133">Transmembrane helix</keyword>
<keyword evidence="5" id="KW-1185">Reference proteome</keyword>
<keyword evidence="2" id="KW-0812">Transmembrane</keyword>
<keyword evidence="1" id="KW-0443">Lipid metabolism</keyword>
<dbReference type="InterPro" id="IPR002641">
    <property type="entry name" value="PNPLA_dom"/>
</dbReference>
<keyword evidence="2" id="KW-0472">Membrane</keyword>
<accession>A0A4S3M339</accession>
<dbReference type="EMBL" id="SSMC01000001">
    <property type="protein sequence ID" value="THD69300.1"/>
    <property type="molecule type" value="Genomic_DNA"/>
</dbReference>
<dbReference type="SUPFAM" id="SSF52151">
    <property type="entry name" value="FabD/lysophospholipase-like"/>
    <property type="match status" value="1"/>
</dbReference>
<dbReference type="Proteomes" id="UP000305939">
    <property type="component" value="Unassembled WGS sequence"/>
</dbReference>
<feature type="domain" description="PNPLA" evidence="3">
    <location>
        <begin position="10"/>
        <end position="293"/>
    </location>
</feature>
<reference evidence="4 5" key="1">
    <citation type="submission" date="2019-04" db="EMBL/GenBank/DDBJ databases">
        <title>Draft genome sequence of Robertkochia marina CC-AMO-30D.</title>
        <authorList>
            <person name="Hameed A."/>
            <person name="Lin S.-Y."/>
            <person name="Shahina M."/>
            <person name="Lai W.-A."/>
            <person name="Young C.-C."/>
        </authorList>
    </citation>
    <scope>NUCLEOTIDE SEQUENCE [LARGE SCALE GENOMIC DNA]</scope>
    <source>
        <strain evidence="4 5">CC-AMO-30D</strain>
    </source>
</reference>
<comment type="caution">
    <text evidence="4">The sequence shown here is derived from an EMBL/GenBank/DDBJ whole genome shotgun (WGS) entry which is preliminary data.</text>
</comment>
<evidence type="ECO:0000256" key="1">
    <source>
        <dbReference type="ARBA" id="ARBA00023098"/>
    </source>
</evidence>
<evidence type="ECO:0000313" key="4">
    <source>
        <dbReference type="EMBL" id="THD69300.1"/>
    </source>
</evidence>
<sequence>MSEKSFKLCLTMAGAVSAGAYTAGVLDELFHVLDLWEQEKQKNAALGTDHPDYDHSIPMHEVSLEVMSGASAGGIAAALSLQKILDASYEAMEDNKILKECWVTMADDDHSGTLEKLLNSSDLKCRQTPSSLLNGKPINDLANRHFKPLKNVKRPSWVSEQAELLLTTTNLDGLQIDIGFNGADKKDQGHAMTQHSSVFRFKLGEQNNTKENPAEADYYTIDLTRETAIDYLKNAALSTSAFPIGLPSKKAELPHKPYLKFDAYLKGEETLNWKVEWPRTFDSIDGGLLNNEPYGWGVKILGENCKTELKENRYAVIMIDPLPSSKPKTKDPSISGIFKTAMAMFKALRNEVMMNQEGIVQAIALKDRTRFLIAPKKSTDNLKLDAKNNYVLASAPLSGFAGFIEKKRRAHDYELGRKNCRDFLRFHLCLPLEMVAERLGIDPNDAMMLRFGINPDKEQPVAENPFFPIIPDIRLRKACKNDTLPQFTNANEYLDHPEFDPKKFREDYGKLLNKRLNRLAGGVIKNIFLYLLFIVLGKRKVKKVIYDTINIELDSQHTAPDE</sequence>
<proteinExistence type="predicted"/>